<dbReference type="AlphaFoldDB" id="Q5FIE9"/>
<name>Q5FIE9_LACAC</name>
<gene>
    <name evidence="3" type="ordered locus">LBA1713</name>
</gene>
<feature type="domain" description="DUF2326" evidence="2">
    <location>
        <begin position="458"/>
        <end position="568"/>
    </location>
</feature>
<dbReference type="BioCyc" id="LACI272621:G1G49-1681-MONOMER"/>
<dbReference type="Pfam" id="PF10088">
    <property type="entry name" value="DUF2326"/>
    <property type="match status" value="1"/>
</dbReference>
<organism evidence="4">
    <name type="scientific">Lactobacillus acidophilus (strain ATCC 700396 / NCK56 / N2 / NCFM)</name>
    <dbReference type="NCBI Taxonomy" id="272621"/>
    <lineage>
        <taxon>Bacteria</taxon>
        <taxon>Bacillati</taxon>
        <taxon>Bacillota</taxon>
        <taxon>Bacilli</taxon>
        <taxon>Lactobacillales</taxon>
        <taxon>Lactobacillaceae</taxon>
        <taxon>Lactobacillus</taxon>
    </lineage>
</organism>
<dbReference type="STRING" id="272621.LBA1713"/>
<protein>
    <recommendedName>
        <fullName evidence="2">DUF2326 domain-containing protein</fullName>
    </recommendedName>
</protein>
<feature type="coiled-coil region" evidence="1">
    <location>
        <begin position="335"/>
        <end position="429"/>
    </location>
</feature>
<dbReference type="InterPro" id="IPR027417">
    <property type="entry name" value="P-loop_NTPase"/>
</dbReference>
<reference evidence="3 4" key="1">
    <citation type="journal article" date="2005" name="Proc. Natl. Acad. Sci. U.S.A.">
        <title>Complete genome sequence of the probiotic lactic acid bacterium Lactobacillus acidophilus NCFM.</title>
        <authorList>
            <person name="Altermann E."/>
            <person name="Russell W.M."/>
            <person name="Azcarate-Peril M.A."/>
            <person name="Barrangou R."/>
            <person name="Buck B.L."/>
            <person name="McAuliffe O."/>
            <person name="Souther N."/>
            <person name="Dobson A."/>
            <person name="Duong T."/>
            <person name="Callanan M."/>
            <person name="Lick S."/>
            <person name="Hamrick A."/>
            <person name="Cano R."/>
            <person name="Klaenhammer T.R."/>
        </authorList>
    </citation>
    <scope>NUCLEOTIDE SEQUENCE [LARGE SCALE GENOMIC DNA]</scope>
    <source>
        <strain evidence="4">ATCC 700396 / NCK56 / N2 / NCFM</strain>
    </source>
</reference>
<dbReference type="HOGENOM" id="CLU_034463_0_0_9"/>
<dbReference type="eggNOG" id="COG5293">
    <property type="taxonomic scope" value="Bacteria"/>
</dbReference>
<dbReference type="KEGG" id="lac:LBA1713"/>
<proteinExistence type="predicted"/>
<evidence type="ECO:0000313" key="4">
    <source>
        <dbReference type="Proteomes" id="UP000006381"/>
    </source>
</evidence>
<evidence type="ECO:0000259" key="2">
    <source>
        <dbReference type="Pfam" id="PF10088"/>
    </source>
</evidence>
<evidence type="ECO:0000256" key="1">
    <source>
        <dbReference type="SAM" id="Coils"/>
    </source>
</evidence>
<dbReference type="Gene3D" id="3.40.50.300">
    <property type="entry name" value="P-loop containing nucleotide triphosphate hydrolases"/>
    <property type="match status" value="1"/>
</dbReference>
<dbReference type="RefSeq" id="WP_011254549.1">
    <property type="nucleotide sequence ID" value="NC_006814.3"/>
</dbReference>
<keyword evidence="1" id="KW-0175">Coiled coil</keyword>
<dbReference type="OrthoDB" id="5140926at2"/>
<evidence type="ECO:0000313" key="3">
    <source>
        <dbReference type="EMBL" id="AAV43525.1"/>
    </source>
</evidence>
<sequence length="572" mass="66818">MYLKILRLVQNKNEIIKEVNFHLGINFVVDEEKSDLHNRAGKTTFLKLIDIALGAKDKAYLYIDAQTNNKNGELENLINNNKIYVELVLTPDLKKENSNNDITLRVDLYKRGYRYINGERISLTEYNKKLNEILFDNSENKPTFRELIPYFVRVSAKKDNYDFLKNLHPATKFTTYRAIYNYLFNISDTDSLLTLEKTKTQLDQYEKAEKNYRSLGNNDQQVDILTQKINTNKSRKRVLENRISDLVKGTDFLNNRKKITDARKKYIDMKSRLDDLNYRMQVISDDIQDTESKKINFNQNLTQELFNEVQSMLPEIHKTYEDLVSFNAALKNNKLKYLKKLRTDLEENINKQQEEIQHFLYENKDIISLVKNDDISKYDELTQELMEISQNITKQKEILRTLEDFSKKEKELNEKISELNESVKNNSEDFQTNFDKFNAYFTKLVLSINQGAPILAYHKNIKEFPVSIEDLNEGTSSGTLKSLILCYDIAYQEFAKEIHKTVPNFIVHDILESVSGDVLADLIDKINSLNIQVVVAILKEKLNSSKISQEDQDQFTILKLSKGNRVFDSALK</sequence>
<accession>Q5FIE9</accession>
<dbReference type="PATRIC" id="fig|272621.13.peg.1633"/>
<keyword evidence="4" id="KW-1185">Reference proteome</keyword>
<dbReference type="InterPro" id="IPR018760">
    <property type="entry name" value="DUF2326"/>
</dbReference>
<dbReference type="Proteomes" id="UP000006381">
    <property type="component" value="Chromosome"/>
</dbReference>
<dbReference type="EMBL" id="CP000033">
    <property type="protein sequence ID" value="AAV43525.1"/>
    <property type="molecule type" value="Genomic_DNA"/>
</dbReference>